<dbReference type="NCBIfam" id="TIGR02868">
    <property type="entry name" value="CydC"/>
    <property type="match status" value="1"/>
</dbReference>
<keyword evidence="3" id="KW-0547">Nucleotide-binding</keyword>
<dbReference type="Pfam" id="PF00664">
    <property type="entry name" value="ABC_membrane"/>
    <property type="match status" value="1"/>
</dbReference>
<feature type="transmembrane region" description="Helical" evidence="8">
    <location>
        <begin position="235"/>
        <end position="260"/>
    </location>
</feature>
<feature type="transmembrane region" description="Helical" evidence="8">
    <location>
        <begin position="579"/>
        <end position="600"/>
    </location>
</feature>
<dbReference type="GO" id="GO:0005886">
    <property type="term" value="C:plasma membrane"/>
    <property type="evidence" value="ECO:0007669"/>
    <property type="project" value="UniProtKB-SubCell"/>
</dbReference>
<dbReference type="PANTHER" id="PTHR24221">
    <property type="entry name" value="ATP-BINDING CASSETTE SUB-FAMILY B"/>
    <property type="match status" value="1"/>
</dbReference>
<dbReference type="Gene3D" id="3.40.50.300">
    <property type="entry name" value="P-loop containing nucleotide triphosphate hydrolases"/>
    <property type="match status" value="2"/>
</dbReference>
<feature type="transmembrane region" description="Helical" evidence="8">
    <location>
        <begin position="800"/>
        <end position="824"/>
    </location>
</feature>
<keyword evidence="12" id="KW-1185">Reference proteome</keyword>
<feature type="transmembrane region" description="Helical" evidence="8">
    <location>
        <begin position="830"/>
        <end position="849"/>
    </location>
</feature>
<evidence type="ECO:0000256" key="4">
    <source>
        <dbReference type="ARBA" id="ARBA00022840"/>
    </source>
</evidence>
<protein>
    <submittedName>
        <fullName evidence="11">ATP-binding cassette subfamily C protein CydCD</fullName>
    </submittedName>
</protein>
<feature type="domain" description="ABC transmembrane type-1" evidence="10">
    <location>
        <begin position="20"/>
        <end position="298"/>
    </location>
</feature>
<feature type="transmembrane region" description="Helical" evidence="8">
    <location>
        <begin position="130"/>
        <end position="150"/>
    </location>
</feature>
<dbReference type="PROSITE" id="PS50893">
    <property type="entry name" value="ABC_TRANSPORTER_2"/>
    <property type="match status" value="2"/>
</dbReference>
<dbReference type="PANTHER" id="PTHR24221:SF590">
    <property type="entry name" value="COMPONENT LINKED WITH THE ASSEMBLY OF CYTOCHROME' TRANSPORT TRANSMEMBRANE ATP-BINDING PROTEIN ABC TRANSPORTER CYDD-RELATED"/>
    <property type="match status" value="1"/>
</dbReference>
<comment type="caution">
    <text evidence="11">The sequence shown here is derived from an EMBL/GenBank/DDBJ whole genome shotgun (WGS) entry which is preliminary data.</text>
</comment>
<dbReference type="InterPro" id="IPR014216">
    <property type="entry name" value="ABC_transptr_CydD"/>
</dbReference>
<evidence type="ECO:0000259" key="10">
    <source>
        <dbReference type="PROSITE" id="PS50929"/>
    </source>
</evidence>
<feature type="region of interest" description="Disordered" evidence="7">
    <location>
        <begin position="537"/>
        <end position="569"/>
    </location>
</feature>
<dbReference type="InterPro" id="IPR014223">
    <property type="entry name" value="ABC_CydC/D"/>
</dbReference>
<dbReference type="EMBL" id="JACGXA010000001">
    <property type="protein sequence ID" value="MBA8803446.1"/>
    <property type="molecule type" value="Genomic_DNA"/>
</dbReference>
<keyword evidence="6 8" id="KW-0472">Membrane</keyword>
<evidence type="ECO:0000313" key="11">
    <source>
        <dbReference type="EMBL" id="MBA8803446.1"/>
    </source>
</evidence>
<dbReference type="NCBIfam" id="TIGR02857">
    <property type="entry name" value="CydD"/>
    <property type="match status" value="1"/>
</dbReference>
<evidence type="ECO:0000256" key="6">
    <source>
        <dbReference type="ARBA" id="ARBA00023136"/>
    </source>
</evidence>
<dbReference type="InterPro" id="IPR003593">
    <property type="entry name" value="AAA+_ATPase"/>
</dbReference>
<dbReference type="InterPro" id="IPR039421">
    <property type="entry name" value="Type_1_exporter"/>
</dbReference>
<dbReference type="CDD" id="cd03228">
    <property type="entry name" value="ABCC_MRP_Like"/>
    <property type="match status" value="1"/>
</dbReference>
<dbReference type="GO" id="GO:0045454">
    <property type="term" value="P:cell redox homeostasis"/>
    <property type="evidence" value="ECO:0007669"/>
    <property type="project" value="InterPro"/>
</dbReference>
<sequence>MRPTDPRLRHHLRPAGRPLAGVVAGGVVGSVLVIVQAWAVAGLVLAVVRHGDVPRAGLLVVGVLAARAAAGVLVDLCAARAAAAVGSDLRRRLVRGFVADHARRTPRAAGDWAALVTRGVAASEPYLTRYLPALVLAVVLPPVTVVAIAALDPVSALIVVATLPLVPVFGALVGLATRERAERQWRAMSSLSGHFLDVVRGLPTLVAHNRAEVQSATIRRVTDRYRRASMATLRIAFASSAVLELVATLSVALVAVVVGLRLAQGGIGLHTALVVLLLAPEAYWPLRRVGAEFHAAAEGAATFEQVSDLLDGSGQAPPSDDGVPTDDPIVVRGLRVTHPGRTAPALHDLDLTVPARGVTVMTGPSGCGKSTLLGVLAGLVEPQSGSVTVGGRPVGGDEWRRRVAWLPQRPVFVSGSIADNLRLAAPDAPDSELWQVLGRVALEERVRAMPAGLASPVSEDAANLSAGERARLALARVVLAGRDWVLLDEPTAHLDDLTEQVIADTIVELGRTAAVVVVAHRPALAALAEHVVEIHAPAARPSSPPHARRSAAPAPGLEAPTPDLTPMPSTRRSLAVSRLLGALASGSGVALTATAGWLIVQASTRPPVLTLLVAIVAVRTFGLARPVLRYAERLRSHDVALRLLADRRVEVYDALVPLTPGRLGRRRGDLLASVVDDVDAVVDREVRVRSPLAGAVLVGSGAALLAGSALPALGVAVAVAGPVAGLAAFGLARRGSARAEGRLVAARAELSRRAVEVTQVAEDLEMWQAGPSAAEQVGAVADGLAGAAVRAARWPALARAALLLVTGAAMALAGELLAPAVVAGDVSGPVSALLVLLPLALLEVTTPLAEAGSVAARTRAAATRLASLAETPPAVREPRGPVTARAPYAVSAEQVAASWDGAPVLEELSLAIGPAERVGLVGPSGSGKSTVAALLLRFIDPDGGRISLGGAELDRLPLREVRHAVGLVDDDPHVFATTLVENVRFARPGATDEEVETALRQACLGPWVDSLPDGLGTWLGDGNADVSGGERTRLAIARSLLADQPVLVLDEPTAHLDTATATSIADEVLGAADGRSVLWITHGSVGLDHLDHVLRLDGSHEPAVG</sequence>
<evidence type="ECO:0000256" key="1">
    <source>
        <dbReference type="ARBA" id="ARBA00004651"/>
    </source>
</evidence>
<feature type="domain" description="ABC transmembrane type-1" evidence="10">
    <location>
        <begin position="579"/>
        <end position="860"/>
    </location>
</feature>
<dbReference type="Pfam" id="PF00005">
    <property type="entry name" value="ABC_tran"/>
    <property type="match status" value="2"/>
</dbReference>
<comment type="subcellular location">
    <subcellularLocation>
        <location evidence="1">Cell membrane</location>
        <topology evidence="1">Multi-pass membrane protein</topology>
    </subcellularLocation>
</comment>
<feature type="transmembrane region" description="Helical" evidence="8">
    <location>
        <begin position="606"/>
        <end position="628"/>
    </location>
</feature>
<dbReference type="CDD" id="cd18584">
    <property type="entry name" value="ABC_6TM_AarD_CydD"/>
    <property type="match status" value="1"/>
</dbReference>
<dbReference type="SUPFAM" id="SSF52540">
    <property type="entry name" value="P-loop containing nucleoside triphosphate hydrolases"/>
    <property type="match status" value="2"/>
</dbReference>
<organism evidence="11 12">
    <name type="scientific">Nocardioides ginsengisegetis</name>
    <dbReference type="NCBI Taxonomy" id="661491"/>
    <lineage>
        <taxon>Bacteria</taxon>
        <taxon>Bacillati</taxon>
        <taxon>Actinomycetota</taxon>
        <taxon>Actinomycetes</taxon>
        <taxon>Propionibacteriales</taxon>
        <taxon>Nocardioidaceae</taxon>
        <taxon>Nocardioides</taxon>
    </lineage>
</organism>
<dbReference type="PROSITE" id="PS00211">
    <property type="entry name" value="ABC_TRANSPORTER_1"/>
    <property type="match status" value="2"/>
</dbReference>
<gene>
    <name evidence="11" type="ORF">FB382_001737</name>
</gene>
<dbReference type="SUPFAM" id="SSF90123">
    <property type="entry name" value="ABC transporter transmembrane region"/>
    <property type="match status" value="2"/>
</dbReference>
<feature type="domain" description="ABC transporter" evidence="9">
    <location>
        <begin position="890"/>
        <end position="1105"/>
    </location>
</feature>
<feature type="transmembrane region" description="Helical" evidence="8">
    <location>
        <begin position="692"/>
        <end position="709"/>
    </location>
</feature>
<dbReference type="InterPro" id="IPR027417">
    <property type="entry name" value="P-loop_NTPase"/>
</dbReference>
<evidence type="ECO:0000259" key="9">
    <source>
        <dbReference type="PROSITE" id="PS50893"/>
    </source>
</evidence>
<evidence type="ECO:0000256" key="3">
    <source>
        <dbReference type="ARBA" id="ARBA00022741"/>
    </source>
</evidence>
<name>A0A7W3IZF2_9ACTN</name>
<dbReference type="AlphaFoldDB" id="A0A7W3IZF2"/>
<evidence type="ECO:0000256" key="2">
    <source>
        <dbReference type="ARBA" id="ARBA00022692"/>
    </source>
</evidence>
<evidence type="ECO:0000256" key="5">
    <source>
        <dbReference type="ARBA" id="ARBA00022989"/>
    </source>
</evidence>
<dbReference type="GO" id="GO:0140359">
    <property type="term" value="F:ABC-type transporter activity"/>
    <property type="evidence" value="ECO:0007669"/>
    <property type="project" value="InterPro"/>
</dbReference>
<dbReference type="GO" id="GO:0042883">
    <property type="term" value="P:cysteine transport"/>
    <property type="evidence" value="ECO:0007669"/>
    <property type="project" value="InterPro"/>
</dbReference>
<feature type="transmembrane region" description="Helical" evidence="8">
    <location>
        <begin position="266"/>
        <end position="284"/>
    </location>
</feature>
<dbReference type="Gene3D" id="1.20.1560.10">
    <property type="entry name" value="ABC transporter type 1, transmembrane domain"/>
    <property type="match status" value="2"/>
</dbReference>
<accession>A0A7W3IZF2</accession>
<feature type="domain" description="ABC transporter" evidence="9">
    <location>
        <begin position="331"/>
        <end position="561"/>
    </location>
</feature>
<reference evidence="11 12" key="1">
    <citation type="submission" date="2020-07" db="EMBL/GenBank/DDBJ databases">
        <title>Sequencing the genomes of 1000 actinobacteria strains.</title>
        <authorList>
            <person name="Klenk H.-P."/>
        </authorList>
    </citation>
    <scope>NUCLEOTIDE SEQUENCE [LARGE SCALE GENOMIC DNA]</scope>
    <source>
        <strain evidence="11 12">DSM 21349</strain>
    </source>
</reference>
<evidence type="ECO:0000313" key="12">
    <source>
        <dbReference type="Proteomes" id="UP000580910"/>
    </source>
</evidence>
<evidence type="ECO:0000256" key="7">
    <source>
        <dbReference type="SAM" id="MobiDB-lite"/>
    </source>
</evidence>
<dbReference type="InterPro" id="IPR017871">
    <property type="entry name" value="ABC_transporter-like_CS"/>
</dbReference>
<feature type="transmembrane region" description="Helical" evidence="8">
    <location>
        <begin position="715"/>
        <end position="732"/>
    </location>
</feature>
<dbReference type="InterPro" id="IPR011527">
    <property type="entry name" value="ABC1_TM_dom"/>
</dbReference>
<keyword evidence="5 8" id="KW-1133">Transmembrane helix</keyword>
<feature type="transmembrane region" description="Helical" evidence="8">
    <location>
        <begin position="21"/>
        <end position="46"/>
    </location>
</feature>
<dbReference type="PROSITE" id="PS50929">
    <property type="entry name" value="ABC_TM1F"/>
    <property type="match status" value="2"/>
</dbReference>
<dbReference type="GO" id="GO:0005524">
    <property type="term" value="F:ATP binding"/>
    <property type="evidence" value="ECO:0007669"/>
    <property type="project" value="UniProtKB-KW"/>
</dbReference>
<proteinExistence type="predicted"/>
<evidence type="ECO:0000256" key="8">
    <source>
        <dbReference type="SAM" id="Phobius"/>
    </source>
</evidence>
<keyword evidence="4 11" id="KW-0067">ATP-binding</keyword>
<dbReference type="RefSeq" id="WP_182538431.1">
    <property type="nucleotide sequence ID" value="NZ_JACGXA010000001.1"/>
</dbReference>
<dbReference type="SMART" id="SM00382">
    <property type="entry name" value="AAA"/>
    <property type="match status" value="2"/>
</dbReference>
<dbReference type="InterPro" id="IPR036640">
    <property type="entry name" value="ABC1_TM_sf"/>
</dbReference>
<feature type="transmembrane region" description="Helical" evidence="8">
    <location>
        <begin position="58"/>
        <end position="83"/>
    </location>
</feature>
<dbReference type="GO" id="GO:0016887">
    <property type="term" value="F:ATP hydrolysis activity"/>
    <property type="evidence" value="ECO:0007669"/>
    <property type="project" value="InterPro"/>
</dbReference>
<dbReference type="Proteomes" id="UP000580910">
    <property type="component" value="Unassembled WGS sequence"/>
</dbReference>
<dbReference type="InterPro" id="IPR003439">
    <property type="entry name" value="ABC_transporter-like_ATP-bd"/>
</dbReference>
<dbReference type="GO" id="GO:0034775">
    <property type="term" value="P:glutathione transmembrane transport"/>
    <property type="evidence" value="ECO:0007669"/>
    <property type="project" value="InterPro"/>
</dbReference>
<keyword evidence="2 8" id="KW-0812">Transmembrane</keyword>
<feature type="transmembrane region" description="Helical" evidence="8">
    <location>
        <begin position="156"/>
        <end position="176"/>
    </location>
</feature>